<proteinExistence type="predicted"/>
<feature type="signal peptide" evidence="1">
    <location>
        <begin position="1"/>
        <end position="32"/>
    </location>
</feature>
<evidence type="ECO:0000313" key="2">
    <source>
        <dbReference type="EMBL" id="MFD2646893.1"/>
    </source>
</evidence>
<comment type="caution">
    <text evidence="2">The sequence shown here is derived from an EMBL/GenBank/DDBJ whole genome shotgun (WGS) entry which is preliminary data.</text>
</comment>
<organism evidence="2 3">
    <name type="scientific">Devosia albogilva</name>
    <dbReference type="NCBI Taxonomy" id="429726"/>
    <lineage>
        <taxon>Bacteria</taxon>
        <taxon>Pseudomonadati</taxon>
        <taxon>Pseudomonadota</taxon>
        <taxon>Alphaproteobacteria</taxon>
        <taxon>Hyphomicrobiales</taxon>
        <taxon>Devosiaceae</taxon>
        <taxon>Devosia</taxon>
    </lineage>
</organism>
<keyword evidence="3" id="KW-1185">Reference proteome</keyword>
<keyword evidence="1" id="KW-0732">Signal</keyword>
<dbReference type="RefSeq" id="WP_386831884.1">
    <property type="nucleotide sequence ID" value="NZ_JBHUNP010000001.1"/>
</dbReference>
<accession>A0ABW5QGH4</accession>
<name>A0ABW5QGH4_9HYPH</name>
<evidence type="ECO:0000313" key="3">
    <source>
        <dbReference type="Proteomes" id="UP001597521"/>
    </source>
</evidence>
<sequence length="126" mass="13066">MKAAGALVTLPDMRRIALTLALLAASALPAAAQAYSGNWACRDATTNRVGILTIYGQVYGWASRTPGDPASGTGAITPYQDGVGFSDGNLRSTSNITAGRMIPDPTYGSALQLETAEAIVMMCTPR</sequence>
<reference evidence="3" key="1">
    <citation type="journal article" date="2019" name="Int. J. Syst. Evol. Microbiol.">
        <title>The Global Catalogue of Microorganisms (GCM) 10K type strain sequencing project: providing services to taxonomists for standard genome sequencing and annotation.</title>
        <authorList>
            <consortium name="The Broad Institute Genomics Platform"/>
            <consortium name="The Broad Institute Genome Sequencing Center for Infectious Disease"/>
            <person name="Wu L."/>
            <person name="Ma J."/>
        </authorList>
    </citation>
    <scope>NUCLEOTIDE SEQUENCE [LARGE SCALE GENOMIC DNA]</scope>
    <source>
        <strain evidence="3">CCM 7427</strain>
    </source>
</reference>
<dbReference type="EMBL" id="JBHUNP010000001">
    <property type="protein sequence ID" value="MFD2646893.1"/>
    <property type="molecule type" value="Genomic_DNA"/>
</dbReference>
<feature type="chain" id="PRO_5047227407" description="DUF2147 domain-containing protein" evidence="1">
    <location>
        <begin position="33"/>
        <end position="126"/>
    </location>
</feature>
<gene>
    <name evidence="2" type="ORF">ACFSX5_03685</name>
</gene>
<evidence type="ECO:0008006" key="4">
    <source>
        <dbReference type="Google" id="ProtNLM"/>
    </source>
</evidence>
<evidence type="ECO:0000256" key="1">
    <source>
        <dbReference type="SAM" id="SignalP"/>
    </source>
</evidence>
<dbReference type="Proteomes" id="UP001597521">
    <property type="component" value="Unassembled WGS sequence"/>
</dbReference>
<protein>
    <recommendedName>
        <fullName evidence="4">DUF2147 domain-containing protein</fullName>
    </recommendedName>
</protein>